<name>I3YSX5_AEQSU</name>
<dbReference type="OrthoDB" id="1453516at2"/>
<protein>
    <submittedName>
        <fullName evidence="2">Uncharacterized protein</fullName>
    </submittedName>
</protein>
<dbReference type="AlphaFoldDB" id="I3YSX5"/>
<gene>
    <name evidence="2" type="ordered locus">Aeqsu_0583</name>
</gene>
<keyword evidence="3" id="KW-1185">Reference proteome</keyword>
<dbReference type="HOGENOM" id="CLU_2730947_0_0_10"/>
<evidence type="ECO:0000313" key="3">
    <source>
        <dbReference type="Proteomes" id="UP000006049"/>
    </source>
</evidence>
<feature type="chain" id="PRO_5003683509" evidence="1">
    <location>
        <begin position="19"/>
        <end position="71"/>
    </location>
</feature>
<evidence type="ECO:0000313" key="2">
    <source>
        <dbReference type="EMBL" id="AFL80093.1"/>
    </source>
</evidence>
<proteinExistence type="predicted"/>
<evidence type="ECO:0000256" key="1">
    <source>
        <dbReference type="SAM" id="SignalP"/>
    </source>
</evidence>
<dbReference type="Proteomes" id="UP000006049">
    <property type="component" value="Chromosome"/>
</dbReference>
<dbReference type="KEGG" id="asl:Aeqsu_0583"/>
<sequence>MKNRFLIMFLLLSLGSFSQELTCLDFKNGTFYVPADNEIPIDFKIIREGNKQIEIVQDPENKLGEDFDKTS</sequence>
<organism evidence="2 3">
    <name type="scientific">Aequorivita sublithincola (strain DSM 14238 / LMG 21431 / ACAM 643 / 9-3)</name>
    <dbReference type="NCBI Taxonomy" id="746697"/>
    <lineage>
        <taxon>Bacteria</taxon>
        <taxon>Pseudomonadati</taxon>
        <taxon>Bacteroidota</taxon>
        <taxon>Flavobacteriia</taxon>
        <taxon>Flavobacteriales</taxon>
        <taxon>Flavobacteriaceae</taxon>
        <taxon>Aequorivita</taxon>
    </lineage>
</organism>
<accession>I3YSX5</accession>
<dbReference type="eggNOG" id="ENOG502ZHKK">
    <property type="taxonomic scope" value="Bacteria"/>
</dbReference>
<feature type="signal peptide" evidence="1">
    <location>
        <begin position="1"/>
        <end position="18"/>
    </location>
</feature>
<reference evidence="2 3" key="1">
    <citation type="submission" date="2012-06" db="EMBL/GenBank/DDBJ databases">
        <title>The complete genome of Aequorivita sublithincola DSM 14238.</title>
        <authorList>
            <consortium name="US DOE Joint Genome Institute (JGI-PGF)"/>
            <person name="Lucas S."/>
            <person name="Copeland A."/>
            <person name="Lapidus A."/>
            <person name="Goodwin L."/>
            <person name="Pitluck S."/>
            <person name="Peters L."/>
            <person name="Munk A.C.C."/>
            <person name="Kyrpides N."/>
            <person name="Mavromatis K."/>
            <person name="Pagani I."/>
            <person name="Ivanova N."/>
            <person name="Ovchinnikova G."/>
            <person name="Zeytun A."/>
            <person name="Detter J.C."/>
            <person name="Han C."/>
            <person name="Land M."/>
            <person name="Hauser L."/>
            <person name="Markowitz V."/>
            <person name="Cheng J.-F."/>
            <person name="Hugenholtz P."/>
            <person name="Woyke T."/>
            <person name="Wu D."/>
            <person name="Tindall B."/>
            <person name="Faehnrich R."/>
            <person name="Brambilla E."/>
            <person name="Klenk H.-P."/>
            <person name="Eisen J.A."/>
        </authorList>
    </citation>
    <scope>NUCLEOTIDE SEQUENCE [LARGE SCALE GENOMIC DNA]</scope>
    <source>
        <strain evidence="3">DSM 14238 / LMG 21431 / ACAM 643 / 9-3</strain>
    </source>
</reference>
<keyword evidence="1" id="KW-0732">Signal</keyword>
<dbReference type="EMBL" id="CP003280">
    <property type="protein sequence ID" value="AFL80093.1"/>
    <property type="molecule type" value="Genomic_DNA"/>
</dbReference>
<dbReference type="RefSeq" id="WP_014781351.1">
    <property type="nucleotide sequence ID" value="NC_018013.1"/>
</dbReference>